<keyword evidence="3" id="KW-1185">Reference proteome</keyword>
<evidence type="ECO:0000313" key="2">
    <source>
        <dbReference type="EMBL" id="QSX38817.1"/>
    </source>
</evidence>
<name>A0ABX7R4P5_9GAMM</name>
<proteinExistence type="predicted"/>
<gene>
    <name evidence="2" type="primary">imuA</name>
    <name evidence="2" type="ORF">JYB85_08455</name>
</gene>
<organism evidence="2 3">
    <name type="scientific">Shewanella sedimentimangrovi</name>
    <dbReference type="NCBI Taxonomy" id="2814293"/>
    <lineage>
        <taxon>Bacteria</taxon>
        <taxon>Pseudomonadati</taxon>
        <taxon>Pseudomonadota</taxon>
        <taxon>Gammaproteobacteria</taxon>
        <taxon>Alteromonadales</taxon>
        <taxon>Shewanellaceae</taxon>
        <taxon>Shewanella</taxon>
    </lineage>
</organism>
<reference evidence="2 3" key="1">
    <citation type="submission" date="2021-03" db="EMBL/GenBank/DDBJ databases">
        <title>Novel species identification of genus Shewanella.</title>
        <authorList>
            <person name="Liu G."/>
            <person name="Zhang Q."/>
        </authorList>
    </citation>
    <scope>NUCLEOTIDE SEQUENCE [LARGE SCALE GENOMIC DNA]</scope>
    <source>
        <strain evidence="2 3">FJAT-52962</strain>
    </source>
</reference>
<evidence type="ECO:0000313" key="3">
    <source>
        <dbReference type="Proteomes" id="UP000663207"/>
    </source>
</evidence>
<dbReference type="RefSeq" id="WP_207381831.1">
    <property type="nucleotide sequence ID" value="NZ_CP071502.1"/>
</dbReference>
<dbReference type="PIRSF" id="PIRSF037290">
    <property type="entry name" value="UCP037290"/>
    <property type="match status" value="1"/>
</dbReference>
<dbReference type="Proteomes" id="UP000663207">
    <property type="component" value="Chromosome"/>
</dbReference>
<dbReference type="NCBIfam" id="NF033429">
    <property type="entry name" value="ImuA_translesion"/>
    <property type="match status" value="1"/>
</dbReference>
<dbReference type="InterPro" id="IPR027417">
    <property type="entry name" value="P-loop_NTPase"/>
</dbReference>
<dbReference type="EMBL" id="CP071502">
    <property type="protein sequence ID" value="QSX38817.1"/>
    <property type="molecule type" value="Genomic_DNA"/>
</dbReference>
<dbReference type="InterPro" id="IPR047610">
    <property type="entry name" value="ImuA_translesion"/>
</dbReference>
<evidence type="ECO:0000256" key="1">
    <source>
        <dbReference type="ARBA" id="ARBA00022763"/>
    </source>
</evidence>
<dbReference type="SUPFAM" id="SSF52540">
    <property type="entry name" value="P-loop containing nucleoside triphosphate hydrolases"/>
    <property type="match status" value="1"/>
</dbReference>
<keyword evidence="1" id="KW-0227">DNA damage</keyword>
<protein>
    <submittedName>
        <fullName evidence="2">Translesion DNA synthesis-associated protein ImuA</fullName>
    </submittedName>
</protein>
<dbReference type="InterPro" id="IPR017166">
    <property type="entry name" value="UCP037290"/>
</dbReference>
<dbReference type="PANTHER" id="PTHR35369">
    <property type="entry name" value="BLR3025 PROTEIN-RELATED"/>
    <property type="match status" value="1"/>
</dbReference>
<dbReference type="PANTHER" id="PTHR35369:SF3">
    <property type="entry name" value="TRANSLESION DNA SYNTHESIS-ASSOCIATED PROTEIN IMUA"/>
    <property type="match status" value="1"/>
</dbReference>
<sequence>MGERQSVHALPSLLARQDIWVGQEIAPLVPGHGSGFDSLDALLPDRGWPRQGVCELICPHPGLGELALLSPLLAALSHESDALVLLVAPPLLPVPQYLLQQGIAIERLYWVDSRDRKEQLWAMEQALSSGGCQLVLAWLTHLSLSEARRLQLASEKGQSLGIVCLPSQQEAHPVPLKLALEPGEGAQVRLRLLKRRGGAGEVSLNLALHDRLLPANAPVGQLIRGPWG</sequence>
<dbReference type="Gene3D" id="3.40.50.300">
    <property type="entry name" value="P-loop containing nucleotide triphosphate hydrolases"/>
    <property type="match status" value="1"/>
</dbReference>
<accession>A0ABX7R4P5</accession>
<dbReference type="InterPro" id="IPR050356">
    <property type="entry name" value="SulA_CellDiv_inhibitor"/>
</dbReference>